<evidence type="ECO:0000313" key="3">
    <source>
        <dbReference type="Proteomes" id="UP000717585"/>
    </source>
</evidence>
<dbReference type="EMBL" id="JAHDYR010000067">
    <property type="protein sequence ID" value="KAG9389990.1"/>
    <property type="molecule type" value="Genomic_DNA"/>
</dbReference>
<feature type="compositionally biased region" description="Basic and acidic residues" evidence="1">
    <location>
        <begin position="248"/>
        <end position="257"/>
    </location>
</feature>
<feature type="compositionally biased region" description="Polar residues" evidence="1">
    <location>
        <begin position="122"/>
        <end position="133"/>
    </location>
</feature>
<sequence length="303" mass="33886">MSSLAMTMPPMSTRARTPPTAPRRPKSPGIRRTPLLNDSQPVRLERSNRASTTDNNNTSHLYSISPTPKPEARSRTPRSSPQRRQGIARSPSLMRRPGTPSRGQVPDRTPLAPSSAGPPSFYTPTATMKPSSAPSWDEMYLRVHTGPAPSKYLPNDLPLSQRHRAMSPSVPHDDRVKYFVNKTVTPGPPRKIISDTAVRRRAARFDMHSGVKREPFAVPKERRNNTTYADPDRLDPSLTRPKSSRPVVQRDDRDKYLVKYTDSPGPAYVIKDTTSSRCRNTGGPPGYRPGVRNTLSWVYSPMR</sequence>
<name>A0A8J6AR34_9EUKA</name>
<accession>A0A8J6AR34</accession>
<feature type="region of interest" description="Disordered" evidence="1">
    <location>
        <begin position="210"/>
        <end position="289"/>
    </location>
</feature>
<feature type="region of interest" description="Disordered" evidence="1">
    <location>
        <begin position="150"/>
        <end position="174"/>
    </location>
</feature>
<dbReference type="Proteomes" id="UP000717585">
    <property type="component" value="Unassembled WGS sequence"/>
</dbReference>
<organism evidence="2 3">
    <name type="scientific">Carpediemonas membranifera</name>
    <dbReference type="NCBI Taxonomy" id="201153"/>
    <lineage>
        <taxon>Eukaryota</taxon>
        <taxon>Metamonada</taxon>
        <taxon>Carpediemonas-like organisms</taxon>
        <taxon>Carpediemonas</taxon>
    </lineage>
</organism>
<reference evidence="2" key="1">
    <citation type="submission" date="2021-05" db="EMBL/GenBank/DDBJ databases">
        <title>A free-living protist that lacks canonical eukaryotic 1 DNA replication and segregation systems.</title>
        <authorList>
            <person name="Salas-Leiva D.E."/>
            <person name="Tromer E.C."/>
            <person name="Curtis B.A."/>
            <person name="Jerlstrom-Hultqvist J."/>
            <person name="Kolisko M."/>
            <person name="Yi Z."/>
            <person name="Salas-Leiva J.S."/>
            <person name="Gallot-Lavallee L."/>
            <person name="Kops G.J.P.L."/>
            <person name="Archibald J.M."/>
            <person name="Simpson A.G.B."/>
            <person name="Roger A.J."/>
        </authorList>
    </citation>
    <scope>NUCLEOTIDE SEQUENCE</scope>
    <source>
        <strain evidence="2">BICM</strain>
    </source>
</reference>
<feature type="compositionally biased region" description="Basic and acidic residues" evidence="1">
    <location>
        <begin position="210"/>
        <end position="235"/>
    </location>
</feature>
<feature type="compositionally biased region" description="Polar residues" evidence="1">
    <location>
        <begin position="49"/>
        <end position="66"/>
    </location>
</feature>
<evidence type="ECO:0000256" key="1">
    <source>
        <dbReference type="SAM" id="MobiDB-lite"/>
    </source>
</evidence>
<protein>
    <submittedName>
        <fullName evidence="2">Uncharacterized protein</fullName>
    </submittedName>
</protein>
<dbReference type="AlphaFoldDB" id="A0A8J6AR34"/>
<comment type="caution">
    <text evidence="2">The sequence shown here is derived from an EMBL/GenBank/DDBJ whole genome shotgun (WGS) entry which is preliminary data.</text>
</comment>
<keyword evidence="3" id="KW-1185">Reference proteome</keyword>
<feature type="region of interest" description="Disordered" evidence="1">
    <location>
        <begin position="1"/>
        <end position="133"/>
    </location>
</feature>
<gene>
    <name evidence="2" type="ORF">J8273_8681</name>
</gene>
<evidence type="ECO:0000313" key="2">
    <source>
        <dbReference type="EMBL" id="KAG9389990.1"/>
    </source>
</evidence>
<feature type="compositionally biased region" description="Low complexity" evidence="1">
    <location>
        <begin position="7"/>
        <end position="18"/>
    </location>
</feature>
<proteinExistence type="predicted"/>